<comment type="caution">
    <text evidence="1">The sequence shown here is derived from an EMBL/GenBank/DDBJ whole genome shotgun (WGS) entry which is preliminary data.</text>
</comment>
<evidence type="ECO:0000313" key="2">
    <source>
        <dbReference type="Proteomes" id="UP001165060"/>
    </source>
</evidence>
<name>A0ABQ6MA87_9STRA</name>
<proteinExistence type="predicted"/>
<dbReference type="EMBL" id="BRYB01005271">
    <property type="protein sequence ID" value="GMI22429.1"/>
    <property type="molecule type" value="Genomic_DNA"/>
</dbReference>
<dbReference type="Proteomes" id="UP001165060">
    <property type="component" value="Unassembled WGS sequence"/>
</dbReference>
<protein>
    <submittedName>
        <fullName evidence="1">Uncharacterized protein</fullName>
    </submittedName>
</protein>
<dbReference type="Pfam" id="PF18143">
    <property type="entry name" value="HAD_SAK_2"/>
    <property type="match status" value="1"/>
</dbReference>
<evidence type="ECO:0000313" key="1">
    <source>
        <dbReference type="EMBL" id="GMI22429.1"/>
    </source>
</evidence>
<accession>A0ABQ6MA87</accession>
<keyword evidence="2" id="KW-1185">Reference proteome</keyword>
<sequence>MEAIFARSELEDKERENPDFVMPILDVECRPELMARVKRIVDATGCEVVLSSTWRQEEPSWKAALGRFRETGIEIAGRIGGGGNKGKEILAFLTRKGKGEGG</sequence>
<organism evidence="1 2">
    <name type="scientific">Tetraparma gracilis</name>
    <dbReference type="NCBI Taxonomy" id="2962635"/>
    <lineage>
        <taxon>Eukaryota</taxon>
        <taxon>Sar</taxon>
        <taxon>Stramenopiles</taxon>
        <taxon>Ochrophyta</taxon>
        <taxon>Bolidophyceae</taxon>
        <taxon>Parmales</taxon>
        <taxon>Triparmaceae</taxon>
        <taxon>Tetraparma</taxon>
    </lineage>
</organism>
<gene>
    <name evidence="1" type="ORF">TeGR_g12700</name>
</gene>
<reference evidence="1 2" key="1">
    <citation type="journal article" date="2023" name="Commun. Biol.">
        <title>Genome analysis of Parmales, the sister group of diatoms, reveals the evolutionary specialization of diatoms from phago-mixotrophs to photoautotrophs.</title>
        <authorList>
            <person name="Ban H."/>
            <person name="Sato S."/>
            <person name="Yoshikawa S."/>
            <person name="Yamada K."/>
            <person name="Nakamura Y."/>
            <person name="Ichinomiya M."/>
            <person name="Sato N."/>
            <person name="Blanc-Mathieu R."/>
            <person name="Endo H."/>
            <person name="Kuwata A."/>
            <person name="Ogata H."/>
        </authorList>
    </citation>
    <scope>NUCLEOTIDE SEQUENCE [LARGE SCALE GENOMIC DNA]</scope>
</reference>
<feature type="non-terminal residue" evidence="1">
    <location>
        <position position="102"/>
    </location>
</feature>